<dbReference type="InterPro" id="IPR027417">
    <property type="entry name" value="P-loop_NTPase"/>
</dbReference>
<keyword evidence="3 6" id="KW-0347">Helicase</keyword>
<comment type="similarity">
    <text evidence="6">Belongs to the DEAD box helicase family.</text>
</comment>
<comment type="catalytic activity">
    <reaction evidence="6">
        <text>ATP + H2O = ADP + phosphate + H(+)</text>
        <dbReference type="Rhea" id="RHEA:13065"/>
        <dbReference type="ChEBI" id="CHEBI:15377"/>
        <dbReference type="ChEBI" id="CHEBI:15378"/>
        <dbReference type="ChEBI" id="CHEBI:30616"/>
        <dbReference type="ChEBI" id="CHEBI:43474"/>
        <dbReference type="ChEBI" id="CHEBI:456216"/>
        <dbReference type="EC" id="3.6.4.13"/>
    </reaction>
</comment>
<dbReference type="InterPro" id="IPR014001">
    <property type="entry name" value="Helicase_ATP-bd"/>
</dbReference>
<dbReference type="GO" id="GO:0005524">
    <property type="term" value="F:ATP binding"/>
    <property type="evidence" value="ECO:0007669"/>
    <property type="project" value="UniProtKB-UniRule"/>
</dbReference>
<feature type="compositionally biased region" description="Low complexity" evidence="7">
    <location>
        <begin position="156"/>
        <end position="209"/>
    </location>
</feature>
<dbReference type="EMBL" id="JALLAZ020001172">
    <property type="protein sequence ID" value="KAL3779283.1"/>
    <property type="molecule type" value="Genomic_DNA"/>
</dbReference>
<dbReference type="SMART" id="SM00487">
    <property type="entry name" value="DEXDc"/>
    <property type="match status" value="1"/>
</dbReference>
<comment type="domain">
    <text evidence="6">The Q motif is unique to and characteristic of the DEAD box family of RNA helicases and controls ATP binding and hydrolysis.</text>
</comment>
<feature type="compositionally biased region" description="Polar residues" evidence="7">
    <location>
        <begin position="1023"/>
        <end position="1033"/>
    </location>
</feature>
<feature type="region of interest" description="Disordered" evidence="7">
    <location>
        <begin position="15"/>
        <end position="308"/>
    </location>
</feature>
<dbReference type="AlphaFoldDB" id="A0ABD3NV36"/>
<evidence type="ECO:0000313" key="10">
    <source>
        <dbReference type="EMBL" id="KAL3779283.1"/>
    </source>
</evidence>
<organism evidence="10 11">
    <name type="scientific">Stephanodiscus triporus</name>
    <dbReference type="NCBI Taxonomy" id="2934178"/>
    <lineage>
        <taxon>Eukaryota</taxon>
        <taxon>Sar</taxon>
        <taxon>Stramenopiles</taxon>
        <taxon>Ochrophyta</taxon>
        <taxon>Bacillariophyta</taxon>
        <taxon>Coscinodiscophyceae</taxon>
        <taxon>Thalassiosirophycidae</taxon>
        <taxon>Stephanodiscales</taxon>
        <taxon>Stephanodiscaceae</taxon>
        <taxon>Stephanodiscus</taxon>
    </lineage>
</organism>
<dbReference type="InterPro" id="IPR000629">
    <property type="entry name" value="RNA-helicase_DEAD-box_CS"/>
</dbReference>
<comment type="caution">
    <text evidence="10">The sequence shown here is derived from an EMBL/GenBank/DDBJ whole genome shotgun (WGS) entry which is preliminary data.</text>
</comment>
<name>A0ABD3NV36_9STRA</name>
<dbReference type="InterPro" id="IPR001650">
    <property type="entry name" value="Helicase_C-like"/>
</dbReference>
<evidence type="ECO:0000256" key="4">
    <source>
        <dbReference type="ARBA" id="ARBA00022840"/>
    </source>
</evidence>
<dbReference type="GO" id="GO:0003724">
    <property type="term" value="F:RNA helicase activity"/>
    <property type="evidence" value="ECO:0007669"/>
    <property type="project" value="UniProtKB-EC"/>
</dbReference>
<evidence type="ECO:0000256" key="7">
    <source>
        <dbReference type="SAM" id="MobiDB-lite"/>
    </source>
</evidence>
<keyword evidence="4 6" id="KW-0067">ATP-binding</keyword>
<feature type="domain" description="Helicase C-terminal" evidence="9">
    <location>
        <begin position="634"/>
        <end position="827"/>
    </location>
</feature>
<feature type="region of interest" description="Disordered" evidence="7">
    <location>
        <begin position="597"/>
        <end position="626"/>
    </location>
</feature>
<dbReference type="InterPro" id="IPR025313">
    <property type="entry name" value="SPB4-like_CTE"/>
</dbReference>
<feature type="compositionally biased region" description="Polar residues" evidence="7">
    <location>
        <begin position="605"/>
        <end position="615"/>
    </location>
</feature>
<dbReference type="GO" id="GO:0003723">
    <property type="term" value="F:RNA binding"/>
    <property type="evidence" value="ECO:0007669"/>
    <property type="project" value="UniProtKB-UniRule"/>
</dbReference>
<comment type="function">
    <text evidence="6">RNA helicase.</text>
</comment>
<feature type="compositionally biased region" description="Basic and acidic residues" evidence="7">
    <location>
        <begin position="33"/>
        <end position="59"/>
    </location>
</feature>
<dbReference type="PANTHER" id="PTHR24031">
    <property type="entry name" value="RNA HELICASE"/>
    <property type="match status" value="1"/>
</dbReference>
<evidence type="ECO:0000313" key="11">
    <source>
        <dbReference type="Proteomes" id="UP001530315"/>
    </source>
</evidence>
<keyword evidence="5 6" id="KW-0694">RNA-binding</keyword>
<feature type="region of interest" description="Disordered" evidence="7">
    <location>
        <begin position="949"/>
        <end position="988"/>
    </location>
</feature>
<evidence type="ECO:0000259" key="9">
    <source>
        <dbReference type="PROSITE" id="PS51194"/>
    </source>
</evidence>
<evidence type="ECO:0000256" key="2">
    <source>
        <dbReference type="ARBA" id="ARBA00022801"/>
    </source>
</evidence>
<dbReference type="SMART" id="SM00490">
    <property type="entry name" value="HELICc"/>
    <property type="match status" value="1"/>
</dbReference>
<dbReference type="PROSITE" id="PS00039">
    <property type="entry name" value="DEAD_ATP_HELICASE"/>
    <property type="match status" value="1"/>
</dbReference>
<keyword evidence="2 6" id="KW-0378">Hydrolase</keyword>
<evidence type="ECO:0000256" key="3">
    <source>
        <dbReference type="ARBA" id="ARBA00022806"/>
    </source>
</evidence>
<protein>
    <recommendedName>
        <fullName evidence="6">ATP-dependent RNA helicase</fullName>
        <ecNumber evidence="6">3.6.4.13</ecNumber>
    </recommendedName>
</protein>
<dbReference type="PROSITE" id="PS51192">
    <property type="entry name" value="HELICASE_ATP_BIND_1"/>
    <property type="match status" value="1"/>
</dbReference>
<dbReference type="EC" id="3.6.4.13" evidence="6"/>
<dbReference type="Pfam" id="PF00271">
    <property type="entry name" value="Helicase_C"/>
    <property type="match status" value="1"/>
</dbReference>
<accession>A0ABD3NV36</accession>
<dbReference type="Gene3D" id="3.40.50.300">
    <property type="entry name" value="P-loop containing nucleotide triphosphate hydrolases"/>
    <property type="match status" value="2"/>
</dbReference>
<dbReference type="SMART" id="SM01178">
    <property type="entry name" value="DUF4217"/>
    <property type="match status" value="1"/>
</dbReference>
<evidence type="ECO:0000256" key="5">
    <source>
        <dbReference type="ARBA" id="ARBA00022884"/>
    </source>
</evidence>
<evidence type="ECO:0000256" key="1">
    <source>
        <dbReference type="ARBA" id="ARBA00022741"/>
    </source>
</evidence>
<keyword evidence="11" id="KW-1185">Reference proteome</keyword>
<proteinExistence type="inferred from homology"/>
<feature type="compositionally biased region" description="Acidic residues" evidence="7">
    <location>
        <begin position="265"/>
        <end position="286"/>
    </location>
</feature>
<feature type="compositionally biased region" description="Polar residues" evidence="7">
    <location>
        <begin position="953"/>
        <end position="963"/>
    </location>
</feature>
<feature type="compositionally biased region" description="Acidic residues" evidence="7">
    <location>
        <begin position="296"/>
        <end position="308"/>
    </location>
</feature>
<dbReference type="GO" id="GO:0016787">
    <property type="term" value="F:hydrolase activity"/>
    <property type="evidence" value="ECO:0007669"/>
    <property type="project" value="UniProtKB-KW"/>
</dbReference>
<feature type="compositionally biased region" description="Low complexity" evidence="7">
    <location>
        <begin position="75"/>
        <end position="100"/>
    </location>
</feature>
<dbReference type="Pfam" id="PF00270">
    <property type="entry name" value="DEAD"/>
    <property type="match status" value="1"/>
</dbReference>
<dbReference type="InterPro" id="IPR011545">
    <property type="entry name" value="DEAD/DEAH_box_helicase_dom"/>
</dbReference>
<feature type="domain" description="Helicase ATP-binding" evidence="8">
    <location>
        <begin position="363"/>
        <end position="562"/>
    </location>
</feature>
<feature type="region of interest" description="Disordered" evidence="7">
    <location>
        <begin position="1022"/>
        <end position="1047"/>
    </location>
</feature>
<sequence length="1065" mass="113908">MDDNDLDLGLNLVFDAPTAGVGGRGGANKKRMTKYDKRRERGRLAKLAKEAERGDRDRGGATTTTTGIRDRDADAGSGAASSSSSSSSSSLAGIAVALGGHRAGGKKLESSSADPPERLGDGDVAIEDARAGGGVASNDDKGSAGPSAGEMAAERAPSSSSSSSSSSSASSPSGETARLSRQRRQQQQPTTTTTTTTTTEDRTATSSSSSRRHRAQTSFTDEQRTQYLAEFHARPRDLDRNERASRDIKASRRSYHIFGRGDRGNEDDDDRDEDEDRDDENDDEGGNDVVDGGGDPADENVGEDGCDEEGDELARRIGCPFSKLGLHPRLVSALTSPAGPFKLDRPTIIQSRCVAALLGNGDDDRSGGKKNLFVQSETGSGKTLAYLLPIVQRLASTERPGGAAVDDRKSGGTRCVILCPTRELATQTHAFADRICRSSFPRLVPGCLSGGEKRKSEKARLRRGITVLIATPGRLLDHLTKTESLLLSLRRRGLEWLVLDEADRLLDGGGLGGQVEQIVQRLRGCSSGSDGADTWRSVLVSATVTIELEGTAKRVLGGGDGGWMWARGHDDGTGRGDRGKKVATTIVATTKELVESSDVADDGLSPSSSKRSASNDADDDIGTSHELDNAAPRQLAQLYMIVSAKLRLLSLIAFLAARATKGERTVVFLSTCDSVDYHHALFASMESVLGGDDKDGYDNDDDADGESGKGAGIFGRECPIYKLHGDIPHHKRMSTLQAFSNNRRRSAVLLATDVAARGLNFPSLDWIVQYDPPCETKDYVHRAGRSARAGQAGHALLFLLPSERQYVEVLNLRGLREISPLSLSSTLSAAAALCKGVTREGERGNSFSDGGAEAFTLAMQNRLEECVFQDDVSYRALIEKKFKGDPKQRRRQKKKDAVVGPLLEGARKAFSAFVRAYPAKEKAVRHIFNARALHLGHIARSLALRETPKMVSKGNSHNSNSVDNGEGGTKISHDKAQSGGGKGEKRKSRLAFGNAENDSDAAIDNSEQERYLSLLGNAISGGANRSSGSIRSPSNKKIKQGGLSGKDVQKRMMEAAMLVQSQEYM</sequence>
<gene>
    <name evidence="10" type="ORF">ACHAW5_003291</name>
</gene>
<dbReference type="CDD" id="cd18787">
    <property type="entry name" value="SF2_C_DEAD"/>
    <property type="match status" value="1"/>
</dbReference>
<dbReference type="PROSITE" id="PS51194">
    <property type="entry name" value="HELICASE_CTER"/>
    <property type="match status" value="1"/>
</dbReference>
<dbReference type="Pfam" id="PF13959">
    <property type="entry name" value="CTE_SPB4"/>
    <property type="match status" value="1"/>
</dbReference>
<feature type="compositionally biased region" description="Basic and acidic residues" evidence="7">
    <location>
        <begin position="231"/>
        <end position="250"/>
    </location>
</feature>
<dbReference type="Proteomes" id="UP001530315">
    <property type="component" value="Unassembled WGS sequence"/>
</dbReference>
<dbReference type="SUPFAM" id="SSF52540">
    <property type="entry name" value="P-loop containing nucleoside triphosphate hydrolases"/>
    <property type="match status" value="1"/>
</dbReference>
<reference evidence="10 11" key="1">
    <citation type="submission" date="2024-10" db="EMBL/GenBank/DDBJ databases">
        <title>Updated reference genomes for cyclostephanoid diatoms.</title>
        <authorList>
            <person name="Roberts W.R."/>
            <person name="Alverson A.J."/>
        </authorList>
    </citation>
    <scope>NUCLEOTIDE SEQUENCE [LARGE SCALE GENOMIC DNA]</scope>
    <source>
        <strain evidence="10 11">AJA276-08</strain>
    </source>
</reference>
<evidence type="ECO:0000256" key="6">
    <source>
        <dbReference type="RuleBase" id="RU365068"/>
    </source>
</evidence>
<evidence type="ECO:0000259" key="8">
    <source>
        <dbReference type="PROSITE" id="PS51192"/>
    </source>
</evidence>
<keyword evidence="1 6" id="KW-0547">Nucleotide-binding</keyword>